<comment type="caution">
    <text evidence="1">The sequence shown here is derived from an EMBL/GenBank/DDBJ whole genome shotgun (WGS) entry which is preliminary data.</text>
</comment>
<sequence length="275" mass="31349">MHRKSPESPSGLFLTTIPSSCVIVAPFVTWTEEEARNVFEEKVLEEVNDIKNFRWDNYNLVFFPMCAGKLYYVVCFDFMSYTVKILDNIEDESDVGRRYCNVIGKLTKNFITVLEKGRKRSPIGRLLPLLKQPMVAPYWIQVLIKEHQQQATEQGFRVVVNHLYVGLDSRARLTDIVGNRQQEKQLLENTNFPNCYCLSCLLALPLVLPSPGSTHSWFLSDSRSPCPPLLEYGSGRSYPRSGNTSKLLYVVPALQLVGQSIAYGDLELRNTKSEE</sequence>
<dbReference type="EMBL" id="JBEAFC010000004">
    <property type="protein sequence ID" value="KAL1559492.1"/>
    <property type="molecule type" value="Genomic_DNA"/>
</dbReference>
<name>A0ABD1HSP3_SALDI</name>
<dbReference type="AlphaFoldDB" id="A0ABD1HSP3"/>
<evidence type="ECO:0000313" key="2">
    <source>
        <dbReference type="Proteomes" id="UP001567538"/>
    </source>
</evidence>
<gene>
    <name evidence="1" type="ORF">AAHA92_09828</name>
</gene>
<dbReference type="Proteomes" id="UP001567538">
    <property type="component" value="Unassembled WGS sequence"/>
</dbReference>
<protein>
    <submittedName>
        <fullName evidence="1">Uncharacterized protein</fullName>
    </submittedName>
</protein>
<organism evidence="1 2">
    <name type="scientific">Salvia divinorum</name>
    <name type="common">Maria pastora</name>
    <name type="synonym">Diviner's sage</name>
    <dbReference type="NCBI Taxonomy" id="28513"/>
    <lineage>
        <taxon>Eukaryota</taxon>
        <taxon>Viridiplantae</taxon>
        <taxon>Streptophyta</taxon>
        <taxon>Embryophyta</taxon>
        <taxon>Tracheophyta</taxon>
        <taxon>Spermatophyta</taxon>
        <taxon>Magnoliopsida</taxon>
        <taxon>eudicotyledons</taxon>
        <taxon>Gunneridae</taxon>
        <taxon>Pentapetalae</taxon>
        <taxon>asterids</taxon>
        <taxon>lamiids</taxon>
        <taxon>Lamiales</taxon>
        <taxon>Lamiaceae</taxon>
        <taxon>Nepetoideae</taxon>
        <taxon>Mentheae</taxon>
        <taxon>Salviinae</taxon>
        <taxon>Salvia</taxon>
        <taxon>Salvia subgen. Calosphace</taxon>
    </lineage>
</organism>
<proteinExistence type="predicted"/>
<evidence type="ECO:0000313" key="1">
    <source>
        <dbReference type="EMBL" id="KAL1559492.1"/>
    </source>
</evidence>
<keyword evidence="2" id="KW-1185">Reference proteome</keyword>
<reference evidence="1 2" key="1">
    <citation type="submission" date="2024-06" db="EMBL/GenBank/DDBJ databases">
        <title>A chromosome level genome sequence of Diviner's sage (Salvia divinorum).</title>
        <authorList>
            <person name="Ford S.A."/>
            <person name="Ro D.-K."/>
            <person name="Ness R.W."/>
            <person name="Phillips M.A."/>
        </authorList>
    </citation>
    <scope>NUCLEOTIDE SEQUENCE [LARGE SCALE GENOMIC DNA]</scope>
    <source>
        <strain evidence="1">SAF-2024a</strain>
        <tissue evidence="1">Leaf</tissue>
    </source>
</reference>
<accession>A0ABD1HSP3</accession>